<reference evidence="7 8" key="1">
    <citation type="submission" date="2017-10" db="EMBL/GenBank/DDBJ databases">
        <title>The draft genome sequence of Lewinella nigricans NBRC 102662.</title>
        <authorList>
            <person name="Wang K."/>
        </authorList>
    </citation>
    <scope>NUCLEOTIDE SEQUENCE [LARGE SCALE GENOMIC DNA]</scope>
    <source>
        <strain evidence="7 8">NBRC 102662</strain>
    </source>
</reference>
<evidence type="ECO:0000256" key="1">
    <source>
        <dbReference type="ARBA" id="ARBA00007951"/>
    </source>
</evidence>
<dbReference type="OrthoDB" id="1095333at2"/>
<gene>
    <name evidence="7" type="ORF">CRP01_13515</name>
</gene>
<protein>
    <recommendedName>
        <fullName evidence="2">alpha-L-fucosidase</fullName>
        <ecNumber evidence="2">3.2.1.51</ecNumber>
    </recommendedName>
</protein>
<dbReference type="SUPFAM" id="SSF51445">
    <property type="entry name" value="(Trans)glycosidases"/>
    <property type="match status" value="1"/>
</dbReference>
<evidence type="ECO:0000313" key="7">
    <source>
        <dbReference type="EMBL" id="PHN06132.1"/>
    </source>
</evidence>
<comment type="caution">
    <text evidence="7">The sequence shown here is derived from an EMBL/GenBank/DDBJ whole genome shotgun (WGS) entry which is preliminary data.</text>
</comment>
<feature type="domain" description="Glycoside hydrolase family 29 N-terminal" evidence="6">
    <location>
        <begin position="83"/>
        <end position="369"/>
    </location>
</feature>
<comment type="similarity">
    <text evidence="1">Belongs to the glycosyl hydrolase 29 family.</text>
</comment>
<keyword evidence="4 7" id="KW-0378">Hydrolase</keyword>
<dbReference type="EMBL" id="PDUD01000019">
    <property type="protein sequence ID" value="PHN06132.1"/>
    <property type="molecule type" value="Genomic_DNA"/>
</dbReference>
<evidence type="ECO:0000256" key="4">
    <source>
        <dbReference type="ARBA" id="ARBA00022801"/>
    </source>
</evidence>
<dbReference type="SMART" id="SM00812">
    <property type="entry name" value="Alpha_L_fucos"/>
    <property type="match status" value="1"/>
</dbReference>
<proteinExistence type="inferred from homology"/>
<keyword evidence="5" id="KW-0326">Glycosidase</keyword>
<dbReference type="GO" id="GO:0016139">
    <property type="term" value="P:glycoside catabolic process"/>
    <property type="evidence" value="ECO:0007669"/>
    <property type="project" value="TreeGrafter"/>
</dbReference>
<keyword evidence="8" id="KW-1185">Reference proteome</keyword>
<dbReference type="Proteomes" id="UP000223913">
    <property type="component" value="Unassembled WGS sequence"/>
</dbReference>
<dbReference type="Gene3D" id="3.20.20.80">
    <property type="entry name" value="Glycosidases"/>
    <property type="match status" value="1"/>
</dbReference>
<dbReference type="InterPro" id="IPR017853">
    <property type="entry name" value="GH"/>
</dbReference>
<dbReference type="InterPro" id="IPR008979">
    <property type="entry name" value="Galactose-bd-like_sf"/>
</dbReference>
<dbReference type="InterPro" id="IPR000933">
    <property type="entry name" value="Glyco_hydro_29"/>
</dbReference>
<evidence type="ECO:0000259" key="6">
    <source>
        <dbReference type="Pfam" id="PF01120"/>
    </source>
</evidence>
<name>A0A2D0NCA3_FLAN2</name>
<dbReference type="PANTHER" id="PTHR10030:SF37">
    <property type="entry name" value="ALPHA-L-FUCOSIDASE-RELATED"/>
    <property type="match status" value="1"/>
</dbReference>
<keyword evidence="3" id="KW-0732">Signal</keyword>
<dbReference type="EC" id="3.2.1.51" evidence="2"/>
<dbReference type="SUPFAM" id="SSF49785">
    <property type="entry name" value="Galactose-binding domain-like"/>
    <property type="match status" value="1"/>
</dbReference>
<dbReference type="GO" id="GO:0006004">
    <property type="term" value="P:fucose metabolic process"/>
    <property type="evidence" value="ECO:0007669"/>
    <property type="project" value="TreeGrafter"/>
</dbReference>
<evidence type="ECO:0000256" key="5">
    <source>
        <dbReference type="ARBA" id="ARBA00023295"/>
    </source>
</evidence>
<evidence type="ECO:0000256" key="3">
    <source>
        <dbReference type="ARBA" id="ARBA00022729"/>
    </source>
</evidence>
<accession>A0A2D0NCA3</accession>
<dbReference type="GO" id="GO:0004560">
    <property type="term" value="F:alpha-L-fucosidase activity"/>
    <property type="evidence" value="ECO:0007669"/>
    <property type="project" value="InterPro"/>
</dbReference>
<dbReference type="InterPro" id="IPR057739">
    <property type="entry name" value="Glyco_hydro_29_N"/>
</dbReference>
<evidence type="ECO:0000313" key="8">
    <source>
        <dbReference type="Proteomes" id="UP000223913"/>
    </source>
</evidence>
<sequence length="471" mass="53722">MERPFVYQENGVPEVLSVAVKKGNDSYLVFIPVEKAERPLPNHRQLAWQQAELGAIFHYDLHVFDGQKYGQAGNRISPVPDYQIFRPEQLDTDQWVRAIKEAGFTFALLTATHETGFALFQSEVNPYSMKALNFQEGKGDLVRDFVNSCRKYGIKPGIYLGIRWNSFFGVHNFQVQGEGEFREQRQRYYNQMVEGMLREICTNYGELFEIWFDGGADHPDNGVPDVLPIAQQYQPNCLFYHNLQLAEVRWGGSESGAMDYPCWATFPNPYSHGGDTHAERMRLLKQGDPDGAYWMPAMADAPLRGYNGRHEWFWEPDDEAHIFPVENLMNMYEKSVGRNATLIVGLTPDPKGLMPEADVKRLQEWGNAIKEKYGTPLAQTGGKGREIQLQLETATPIGHVIIQEDIAQGERVRNYRIEIKNRGKWQEVASGISVGHKRIQAFEPVTAKRIRLIISEATDEALITNFSVFKP</sequence>
<dbReference type="PANTHER" id="PTHR10030">
    <property type="entry name" value="ALPHA-L-FUCOSIDASE"/>
    <property type="match status" value="1"/>
</dbReference>
<dbReference type="Pfam" id="PF01120">
    <property type="entry name" value="Alpha_L_fucos"/>
    <property type="match status" value="1"/>
</dbReference>
<evidence type="ECO:0000256" key="2">
    <source>
        <dbReference type="ARBA" id="ARBA00012662"/>
    </source>
</evidence>
<dbReference type="GO" id="GO:0005764">
    <property type="term" value="C:lysosome"/>
    <property type="evidence" value="ECO:0007669"/>
    <property type="project" value="TreeGrafter"/>
</dbReference>
<organism evidence="7 8">
    <name type="scientific">Flavilitoribacter nigricans (strain ATCC 23147 / DSM 23189 / NBRC 102662 / NCIMB 1420 / SS-2)</name>
    <name type="common">Lewinella nigricans</name>
    <dbReference type="NCBI Taxonomy" id="1122177"/>
    <lineage>
        <taxon>Bacteria</taxon>
        <taxon>Pseudomonadati</taxon>
        <taxon>Bacteroidota</taxon>
        <taxon>Saprospiria</taxon>
        <taxon>Saprospirales</taxon>
        <taxon>Lewinellaceae</taxon>
        <taxon>Flavilitoribacter</taxon>
    </lineage>
</organism>
<dbReference type="AlphaFoldDB" id="A0A2D0NCA3"/>
<dbReference type="Gene3D" id="2.60.120.260">
    <property type="entry name" value="Galactose-binding domain-like"/>
    <property type="match status" value="1"/>
</dbReference>